<feature type="non-terminal residue" evidence="1">
    <location>
        <position position="1"/>
    </location>
</feature>
<proteinExistence type="predicted"/>
<protein>
    <submittedName>
        <fullName evidence="1">Uncharacterized protein</fullName>
    </submittedName>
</protein>
<reference evidence="1" key="1">
    <citation type="submission" date="2018-05" db="EMBL/GenBank/DDBJ databases">
        <title>Draft genome of Mucuna pruriens seed.</title>
        <authorList>
            <person name="Nnadi N.E."/>
            <person name="Vos R."/>
            <person name="Hasami M.H."/>
            <person name="Devisetty U.K."/>
            <person name="Aguiy J.C."/>
        </authorList>
    </citation>
    <scope>NUCLEOTIDE SEQUENCE [LARGE SCALE GENOMIC DNA]</scope>
    <source>
        <strain evidence="1">JCA_2017</strain>
    </source>
</reference>
<evidence type="ECO:0000313" key="1">
    <source>
        <dbReference type="EMBL" id="RDY07626.1"/>
    </source>
</evidence>
<feature type="non-terminal residue" evidence="1">
    <location>
        <position position="102"/>
    </location>
</feature>
<comment type="caution">
    <text evidence="1">The sequence shown here is derived from an EMBL/GenBank/DDBJ whole genome shotgun (WGS) entry which is preliminary data.</text>
</comment>
<gene>
    <name evidence="1" type="ORF">CR513_08235</name>
</gene>
<dbReference type="Proteomes" id="UP000257109">
    <property type="component" value="Unassembled WGS sequence"/>
</dbReference>
<organism evidence="1 2">
    <name type="scientific">Mucuna pruriens</name>
    <name type="common">Velvet bean</name>
    <name type="synonym">Dolichos pruriens</name>
    <dbReference type="NCBI Taxonomy" id="157652"/>
    <lineage>
        <taxon>Eukaryota</taxon>
        <taxon>Viridiplantae</taxon>
        <taxon>Streptophyta</taxon>
        <taxon>Embryophyta</taxon>
        <taxon>Tracheophyta</taxon>
        <taxon>Spermatophyta</taxon>
        <taxon>Magnoliopsida</taxon>
        <taxon>eudicotyledons</taxon>
        <taxon>Gunneridae</taxon>
        <taxon>Pentapetalae</taxon>
        <taxon>rosids</taxon>
        <taxon>fabids</taxon>
        <taxon>Fabales</taxon>
        <taxon>Fabaceae</taxon>
        <taxon>Papilionoideae</taxon>
        <taxon>50 kb inversion clade</taxon>
        <taxon>NPAAA clade</taxon>
        <taxon>indigoferoid/millettioid clade</taxon>
        <taxon>Phaseoleae</taxon>
        <taxon>Mucuna</taxon>
    </lineage>
</organism>
<name>A0A371HXU5_MUCPR</name>
<keyword evidence="2" id="KW-1185">Reference proteome</keyword>
<dbReference type="OrthoDB" id="1420404at2759"/>
<accession>A0A371HXU5</accession>
<dbReference type="AlphaFoldDB" id="A0A371HXU5"/>
<sequence length="102" mass="11513">VTTSREANEETIADNQRLEIKITKLTYLVRQLAIGQHHTSPLVRVCGICASTEHPINSCLTWQETDSSVKNNSSPFLEDLVKQMTMNNIQFQQNVIATIQDL</sequence>
<evidence type="ECO:0000313" key="2">
    <source>
        <dbReference type="Proteomes" id="UP000257109"/>
    </source>
</evidence>
<dbReference type="EMBL" id="QJKJ01001429">
    <property type="protein sequence ID" value="RDY07626.1"/>
    <property type="molecule type" value="Genomic_DNA"/>
</dbReference>